<dbReference type="EMBL" id="BAABRI010000007">
    <property type="protein sequence ID" value="GAA5482324.1"/>
    <property type="molecule type" value="Genomic_DNA"/>
</dbReference>
<dbReference type="SUPFAM" id="SSF53271">
    <property type="entry name" value="PRTase-like"/>
    <property type="match status" value="1"/>
</dbReference>
<dbReference type="PANTHER" id="PTHR47505:SF1">
    <property type="entry name" value="DNA UTILIZATION PROTEIN YHGH"/>
    <property type="match status" value="1"/>
</dbReference>
<sequence>MAEKPGSFRWSGWLDWLYPGVCRLCGDAVAGGGSVCGACARSIPEVREPFCSTCSEGFEGRIDAVFDCPNCRDQTFAFDFARAGVQRSQAGMELVHQFKYGRCIDLARDLAGLALKAFSDPRLQPALEERWPLVPVPLHWRRRGWRRFNQALEIARPLGRELGLPVVAALKRVRATRTQTRLSRKERQRNLRGAFRLAAAVDAWRGAVLIDDVFTTGSTVNECARVLTQAGVQKVVVVTVMRG</sequence>
<dbReference type="InterPro" id="IPR044005">
    <property type="entry name" value="DZR_2"/>
</dbReference>
<name>A0ABP9UQP3_9BACT</name>
<dbReference type="RefSeq" id="WP_353566468.1">
    <property type="nucleotide sequence ID" value="NZ_BAABRI010000007.1"/>
</dbReference>
<reference evidence="3 4" key="1">
    <citation type="submission" date="2024-02" db="EMBL/GenBank/DDBJ databases">
        <title>Haloferula sargassicola NBRC 104335.</title>
        <authorList>
            <person name="Ichikawa N."/>
            <person name="Katano-Makiyama Y."/>
            <person name="Hidaka K."/>
        </authorList>
    </citation>
    <scope>NUCLEOTIDE SEQUENCE [LARGE SCALE GENOMIC DNA]</scope>
    <source>
        <strain evidence="3 4">NBRC 104335</strain>
    </source>
</reference>
<dbReference type="InterPro" id="IPR029057">
    <property type="entry name" value="PRTase-like"/>
</dbReference>
<evidence type="ECO:0000259" key="2">
    <source>
        <dbReference type="Pfam" id="PF18912"/>
    </source>
</evidence>
<organism evidence="3 4">
    <name type="scientific">Haloferula sargassicola</name>
    <dbReference type="NCBI Taxonomy" id="490096"/>
    <lineage>
        <taxon>Bacteria</taxon>
        <taxon>Pseudomonadati</taxon>
        <taxon>Verrucomicrobiota</taxon>
        <taxon>Verrucomicrobiia</taxon>
        <taxon>Verrucomicrobiales</taxon>
        <taxon>Verrucomicrobiaceae</taxon>
        <taxon>Haloferula</taxon>
    </lineage>
</organism>
<protein>
    <recommendedName>
        <fullName evidence="2">Double zinc ribbon domain-containing protein</fullName>
    </recommendedName>
</protein>
<feature type="domain" description="Double zinc ribbon" evidence="2">
    <location>
        <begin position="14"/>
        <end position="71"/>
    </location>
</feature>
<dbReference type="Pfam" id="PF18912">
    <property type="entry name" value="DZR_2"/>
    <property type="match status" value="1"/>
</dbReference>
<dbReference type="Gene3D" id="3.40.50.2020">
    <property type="match status" value="1"/>
</dbReference>
<dbReference type="InterPro" id="IPR051910">
    <property type="entry name" value="ComF/GntX_DNA_util-trans"/>
</dbReference>
<dbReference type="InterPro" id="IPR000836">
    <property type="entry name" value="PRTase_dom"/>
</dbReference>
<evidence type="ECO:0000256" key="1">
    <source>
        <dbReference type="ARBA" id="ARBA00008007"/>
    </source>
</evidence>
<comment type="caution">
    <text evidence="3">The sequence shown here is derived from an EMBL/GenBank/DDBJ whole genome shotgun (WGS) entry which is preliminary data.</text>
</comment>
<proteinExistence type="inferred from homology"/>
<dbReference type="PANTHER" id="PTHR47505">
    <property type="entry name" value="DNA UTILIZATION PROTEIN YHGH"/>
    <property type="match status" value="1"/>
</dbReference>
<evidence type="ECO:0000313" key="3">
    <source>
        <dbReference type="EMBL" id="GAA5482324.1"/>
    </source>
</evidence>
<dbReference type="CDD" id="cd06223">
    <property type="entry name" value="PRTases_typeI"/>
    <property type="match status" value="1"/>
</dbReference>
<accession>A0ABP9UQP3</accession>
<keyword evidence="4" id="KW-1185">Reference proteome</keyword>
<dbReference type="Proteomes" id="UP001476282">
    <property type="component" value="Unassembled WGS sequence"/>
</dbReference>
<comment type="similarity">
    <text evidence="1">Belongs to the ComF/GntX family.</text>
</comment>
<gene>
    <name evidence="3" type="ORF">Hsar01_01542</name>
</gene>
<evidence type="ECO:0000313" key="4">
    <source>
        <dbReference type="Proteomes" id="UP001476282"/>
    </source>
</evidence>